<keyword evidence="1" id="KW-0812">Transmembrane</keyword>
<feature type="transmembrane region" description="Helical" evidence="1">
    <location>
        <begin position="181"/>
        <end position="200"/>
    </location>
</feature>
<keyword evidence="3" id="KW-1185">Reference proteome</keyword>
<reference evidence="2 3" key="1">
    <citation type="submission" date="2009-01" db="EMBL/GenBank/DDBJ databases">
        <authorList>
            <person name="Fulton L."/>
            <person name="Clifton S."/>
            <person name="Fulton B."/>
            <person name="Xu J."/>
            <person name="Minx P."/>
            <person name="Pepin K.H."/>
            <person name="Johnson M."/>
            <person name="Bhonagiri V."/>
            <person name="Nash W.E."/>
            <person name="Mardis E.R."/>
            <person name="Wilson R.K."/>
        </authorList>
    </citation>
    <scope>NUCLEOTIDE SEQUENCE [LARGE SCALE GENOMIC DNA]</scope>
    <source>
        <strain evidence="2 3">DSM 5476</strain>
    </source>
</reference>
<dbReference type="eggNOG" id="COG5438">
    <property type="taxonomic scope" value="Bacteria"/>
</dbReference>
<name>C0EJ25_9FIRM</name>
<dbReference type="STRING" id="537013.CLOSTMETH_03871"/>
<dbReference type="PANTHER" id="PTHR41771">
    <property type="entry name" value="MEMBRANE PROTEIN-RELATED"/>
    <property type="match status" value="1"/>
</dbReference>
<feature type="transmembrane region" description="Helical" evidence="1">
    <location>
        <begin position="207"/>
        <end position="227"/>
    </location>
</feature>
<dbReference type="HOGENOM" id="CLU_028166_4_0_9"/>
<dbReference type="AlphaFoldDB" id="C0EJ25"/>
<gene>
    <name evidence="2" type="ORF">CLOSTMETH_03871</name>
</gene>
<accession>C0EJ25</accession>
<dbReference type="EMBL" id="ACEC01000136">
    <property type="protein sequence ID" value="EEG28490.1"/>
    <property type="molecule type" value="Genomic_DNA"/>
</dbReference>
<dbReference type="InterPro" id="IPR012507">
    <property type="entry name" value="YibE_F"/>
</dbReference>
<dbReference type="PANTHER" id="PTHR41771:SF1">
    <property type="entry name" value="MEMBRANE PROTEIN"/>
    <property type="match status" value="1"/>
</dbReference>
<sequence>MNKIRKNKRTLTIGILIVFLIVFTGGLLWFNSGIQKTPLRPMGGTEFAKATVLEVLSSDTAQSEEGELQGNQLVRVKITSGPYAGEECEAQSPNANHTGAYCSPGLKVVLLVNQDAEGSLVASVYNYDRGGMLWLLIGLFLLVLCLVGGKRGVTSAVGLVFTFVCIIFLYVPMMYVGVSPFLAATVVAVLVTIVTMLLIGGWSAKTLCSILGTVSGVLLAGLLALLFGRLSHISGLNTPDIETLAYIGQNSGLDVSGVLFSGILIASLGAVMDVSMSVASALNEIKLHNPGLTAGRLFRSGMNIGRDMMGTMSNTLILAFAGGAINTLIILYAYNMPYLQFMNQYEIGIEILRSMTGTLGVILTVPFVSLISSILLTRSTPAANRCETEGEPA</sequence>
<keyword evidence="1" id="KW-0472">Membrane</keyword>
<dbReference type="Pfam" id="PF07907">
    <property type="entry name" value="YibE_F"/>
    <property type="match status" value="1"/>
</dbReference>
<feature type="transmembrane region" description="Helical" evidence="1">
    <location>
        <begin position="316"/>
        <end position="334"/>
    </location>
</feature>
<organism evidence="2 3">
    <name type="scientific">[Clostridium] methylpentosum DSM 5476</name>
    <dbReference type="NCBI Taxonomy" id="537013"/>
    <lineage>
        <taxon>Bacteria</taxon>
        <taxon>Bacillati</taxon>
        <taxon>Bacillota</taxon>
        <taxon>Clostridia</taxon>
        <taxon>Eubacteriales</taxon>
        <taxon>Oscillospiraceae</taxon>
        <taxon>Oscillospiraceae incertae sedis</taxon>
    </lineage>
</organism>
<feature type="transmembrane region" description="Helical" evidence="1">
    <location>
        <begin position="354"/>
        <end position="376"/>
    </location>
</feature>
<feature type="transmembrane region" description="Helical" evidence="1">
    <location>
        <begin position="258"/>
        <end position="282"/>
    </location>
</feature>
<keyword evidence="1" id="KW-1133">Transmembrane helix</keyword>
<protein>
    <submittedName>
        <fullName evidence="2">YibE/F-like protein</fullName>
    </submittedName>
</protein>
<reference evidence="2 3" key="2">
    <citation type="submission" date="2009-02" db="EMBL/GenBank/DDBJ databases">
        <title>Draft genome sequence of Clostridium methylpentosum (DSM 5476).</title>
        <authorList>
            <person name="Sudarsanam P."/>
            <person name="Ley R."/>
            <person name="Guruge J."/>
            <person name="Turnbaugh P.J."/>
            <person name="Mahowald M."/>
            <person name="Liep D."/>
            <person name="Gordon J."/>
        </authorList>
    </citation>
    <scope>NUCLEOTIDE SEQUENCE [LARGE SCALE GENOMIC DNA]</scope>
    <source>
        <strain evidence="2 3">DSM 5476</strain>
    </source>
</reference>
<evidence type="ECO:0000256" key="1">
    <source>
        <dbReference type="SAM" id="Phobius"/>
    </source>
</evidence>
<proteinExistence type="predicted"/>
<feature type="transmembrane region" description="Helical" evidence="1">
    <location>
        <begin position="12"/>
        <end position="30"/>
    </location>
</feature>
<feature type="transmembrane region" description="Helical" evidence="1">
    <location>
        <begin position="131"/>
        <end position="149"/>
    </location>
</feature>
<feature type="transmembrane region" description="Helical" evidence="1">
    <location>
        <begin position="156"/>
        <end position="175"/>
    </location>
</feature>
<evidence type="ECO:0000313" key="2">
    <source>
        <dbReference type="EMBL" id="EEG28490.1"/>
    </source>
</evidence>
<dbReference type="Proteomes" id="UP000003340">
    <property type="component" value="Unassembled WGS sequence"/>
</dbReference>
<comment type="caution">
    <text evidence="2">The sequence shown here is derived from an EMBL/GenBank/DDBJ whole genome shotgun (WGS) entry which is preliminary data.</text>
</comment>
<evidence type="ECO:0000313" key="3">
    <source>
        <dbReference type="Proteomes" id="UP000003340"/>
    </source>
</evidence>